<dbReference type="SUPFAM" id="SSF46785">
    <property type="entry name" value="Winged helix' DNA-binding domain"/>
    <property type="match status" value="1"/>
</dbReference>
<keyword evidence="2" id="KW-0805">Transcription regulation</keyword>
<dbReference type="PANTHER" id="PTHR30363:SF4">
    <property type="entry name" value="GLYCEROL-3-PHOSPHATE REGULON REPRESSOR"/>
    <property type="match status" value="1"/>
</dbReference>
<dbReference type="PROSITE" id="PS00894">
    <property type="entry name" value="HTH_DEOR_1"/>
    <property type="match status" value="1"/>
</dbReference>
<dbReference type="SMART" id="SM00420">
    <property type="entry name" value="HTH_DEOR"/>
    <property type="match status" value="1"/>
</dbReference>
<dbReference type="AlphaFoldDB" id="A0A2S8FVW6"/>
<dbReference type="InterPro" id="IPR011991">
    <property type="entry name" value="ArsR-like_HTH"/>
</dbReference>
<dbReference type="InterPro" id="IPR018356">
    <property type="entry name" value="Tscrpt_reg_HTH_DeoR_CS"/>
</dbReference>
<dbReference type="SUPFAM" id="SSF100950">
    <property type="entry name" value="NagB/RpiA/CoA transferase-like"/>
    <property type="match status" value="1"/>
</dbReference>
<keyword evidence="3" id="KW-0238">DNA-binding</keyword>
<dbReference type="OrthoDB" id="9798651at2"/>
<evidence type="ECO:0000256" key="1">
    <source>
        <dbReference type="ARBA" id="ARBA00022491"/>
    </source>
</evidence>
<dbReference type="EMBL" id="PUHY01000006">
    <property type="protein sequence ID" value="PQO36318.1"/>
    <property type="molecule type" value="Genomic_DNA"/>
</dbReference>
<dbReference type="PROSITE" id="PS51000">
    <property type="entry name" value="HTH_DEOR_2"/>
    <property type="match status" value="1"/>
</dbReference>
<evidence type="ECO:0000259" key="5">
    <source>
        <dbReference type="PROSITE" id="PS51000"/>
    </source>
</evidence>
<dbReference type="CDD" id="cd00090">
    <property type="entry name" value="HTH_ARSR"/>
    <property type="match status" value="1"/>
</dbReference>
<dbReference type="Pfam" id="PF08220">
    <property type="entry name" value="HTH_DeoR"/>
    <property type="match status" value="1"/>
</dbReference>
<dbReference type="InterPro" id="IPR037171">
    <property type="entry name" value="NagB/RpiA_transferase-like"/>
</dbReference>
<dbReference type="PRINTS" id="PR00037">
    <property type="entry name" value="HTHLACR"/>
</dbReference>
<feature type="domain" description="HTH deoR-type" evidence="5">
    <location>
        <begin position="7"/>
        <end position="62"/>
    </location>
</feature>
<organism evidence="6 7">
    <name type="scientific">Blastopirellula marina</name>
    <dbReference type="NCBI Taxonomy" id="124"/>
    <lineage>
        <taxon>Bacteria</taxon>
        <taxon>Pseudomonadati</taxon>
        <taxon>Planctomycetota</taxon>
        <taxon>Planctomycetia</taxon>
        <taxon>Pirellulales</taxon>
        <taxon>Pirellulaceae</taxon>
        <taxon>Blastopirellula</taxon>
    </lineage>
</organism>
<proteinExistence type="predicted"/>
<dbReference type="Pfam" id="PF00455">
    <property type="entry name" value="DeoRC"/>
    <property type="match status" value="1"/>
</dbReference>
<dbReference type="PANTHER" id="PTHR30363">
    <property type="entry name" value="HTH-TYPE TRANSCRIPTIONAL REGULATOR SRLR-RELATED"/>
    <property type="match status" value="1"/>
</dbReference>
<evidence type="ECO:0000256" key="4">
    <source>
        <dbReference type="ARBA" id="ARBA00023163"/>
    </source>
</evidence>
<dbReference type="InterPro" id="IPR001034">
    <property type="entry name" value="DeoR_HTH"/>
</dbReference>
<name>A0A2S8FVW6_9BACT</name>
<keyword evidence="4" id="KW-0804">Transcription</keyword>
<dbReference type="InterPro" id="IPR036388">
    <property type="entry name" value="WH-like_DNA-bd_sf"/>
</dbReference>
<protein>
    <submittedName>
        <fullName evidence="6">DeoR family transcriptional regulator</fullName>
    </submittedName>
</protein>
<accession>A0A2S8FVW6</accession>
<keyword evidence="1" id="KW-0678">Repressor</keyword>
<dbReference type="RefSeq" id="WP_105329608.1">
    <property type="nucleotide sequence ID" value="NZ_PUHY01000006.1"/>
</dbReference>
<dbReference type="SMART" id="SM01134">
    <property type="entry name" value="DeoRC"/>
    <property type="match status" value="1"/>
</dbReference>
<dbReference type="Proteomes" id="UP000238322">
    <property type="component" value="Unassembled WGS sequence"/>
</dbReference>
<dbReference type="InterPro" id="IPR014036">
    <property type="entry name" value="DeoR-like_C"/>
</dbReference>
<evidence type="ECO:0000313" key="6">
    <source>
        <dbReference type="EMBL" id="PQO36318.1"/>
    </source>
</evidence>
<evidence type="ECO:0000256" key="3">
    <source>
        <dbReference type="ARBA" id="ARBA00023125"/>
    </source>
</evidence>
<dbReference type="InterPro" id="IPR050313">
    <property type="entry name" value="Carb_Metab_HTH_regulators"/>
</dbReference>
<evidence type="ECO:0000256" key="2">
    <source>
        <dbReference type="ARBA" id="ARBA00023015"/>
    </source>
</evidence>
<comment type="caution">
    <text evidence="6">The sequence shown here is derived from an EMBL/GenBank/DDBJ whole genome shotgun (WGS) entry which is preliminary data.</text>
</comment>
<dbReference type="Gene3D" id="1.10.10.10">
    <property type="entry name" value="Winged helix-like DNA-binding domain superfamily/Winged helix DNA-binding domain"/>
    <property type="match status" value="1"/>
</dbReference>
<evidence type="ECO:0000313" key="7">
    <source>
        <dbReference type="Proteomes" id="UP000238322"/>
    </source>
</evidence>
<gene>
    <name evidence="6" type="ORF">C5Y83_10435</name>
</gene>
<dbReference type="GO" id="GO:0003677">
    <property type="term" value="F:DNA binding"/>
    <property type="evidence" value="ECO:0007669"/>
    <property type="project" value="UniProtKB-KW"/>
</dbReference>
<sequence length="255" mass="26645">MGNRMSVDERKNEILRILEENNAIRAGEMAARFGVSEDTIRRDLRSLADEGLIRRVYGGAVSPTHTSQVFADRLNESVGAKSAIVEAAVQLVQPRQTLFLDAGTTAAALAASLPNNIPLTVLTHSLPAAMALVGKPMIEVVVLGGKLLQISAAMVGTEVVSGYTQCRADLCFLGVTSVSAETGVSVFDFENAEVKRAMIGAAQQVAVLAAADKLGTNAPFLVGAPSAIDWLITDAPSNSSQVEAIRGAGVEVITA</sequence>
<dbReference type="GO" id="GO:0003700">
    <property type="term" value="F:DNA-binding transcription factor activity"/>
    <property type="evidence" value="ECO:0007669"/>
    <property type="project" value="InterPro"/>
</dbReference>
<reference evidence="6 7" key="1">
    <citation type="submission" date="2018-02" db="EMBL/GenBank/DDBJ databases">
        <title>Comparative genomes isolates from brazilian mangrove.</title>
        <authorList>
            <person name="Araujo J.E."/>
            <person name="Taketani R.G."/>
            <person name="Silva M.C.P."/>
            <person name="Loureco M.V."/>
            <person name="Andreote F.D."/>
        </authorList>
    </citation>
    <scope>NUCLEOTIDE SEQUENCE [LARGE SCALE GENOMIC DNA]</scope>
    <source>
        <strain evidence="6 7">Hex-1 MGV</strain>
    </source>
</reference>
<dbReference type="InterPro" id="IPR036390">
    <property type="entry name" value="WH_DNA-bd_sf"/>
</dbReference>